<sequence>MADNNGEIRNNLRDAGEALLLAGSSLGAALGKVAGELSERFQSTSDEARTNLNAATSEGDVRNVANNFVDEAEKLFNSLRERDLQISDDLKETVTTKVNEVRAALNERLDKALDGVDDKGVMSDIRSRFDGLVERLQDQFTNTTGDGDIIDGEILETDETDSNNTAN</sequence>
<accession>A0AAP7CDC3</accession>
<organism evidence="1 2">
    <name type="scientific">Corynebacterium coyleae</name>
    <dbReference type="NCBI Taxonomy" id="53374"/>
    <lineage>
        <taxon>Bacteria</taxon>
        <taxon>Bacillati</taxon>
        <taxon>Actinomycetota</taxon>
        <taxon>Actinomycetes</taxon>
        <taxon>Mycobacteriales</taxon>
        <taxon>Corynebacteriaceae</taxon>
        <taxon>Corynebacterium</taxon>
    </lineage>
</organism>
<evidence type="ECO:0000313" key="1">
    <source>
        <dbReference type="EMBL" id="NJJ04849.1"/>
    </source>
</evidence>
<reference evidence="1 2" key="1">
    <citation type="submission" date="2020-03" db="EMBL/GenBank/DDBJ databases">
        <title>Draft genome sequences of bacterial isolates from the female urobiome.</title>
        <authorList>
            <person name="Miller-Ensminger T."/>
            <person name="Wolfe A.J."/>
            <person name="Putonti C."/>
        </authorList>
    </citation>
    <scope>NUCLEOTIDE SEQUENCE [LARGE SCALE GENOMIC DNA]</scope>
    <source>
        <strain evidence="1 2">UMB8490</strain>
    </source>
</reference>
<comment type="caution">
    <text evidence="1">The sequence shown here is derived from an EMBL/GenBank/DDBJ whole genome shotgun (WGS) entry which is preliminary data.</text>
</comment>
<dbReference type="NCBIfam" id="NF040480">
    <property type="entry name" value="CGLAU_01105_fam"/>
    <property type="match status" value="1"/>
</dbReference>
<dbReference type="SUPFAM" id="SSF58113">
    <property type="entry name" value="Apolipoprotein A-I"/>
    <property type="match status" value="1"/>
</dbReference>
<name>A0AAP7CDC3_9CORY</name>
<dbReference type="Gene3D" id="1.20.120.20">
    <property type="entry name" value="Apolipoprotein"/>
    <property type="match status" value="1"/>
</dbReference>
<gene>
    <name evidence="1" type="ORF">HC138_10910</name>
</gene>
<protein>
    <submittedName>
        <fullName evidence="1">Uncharacterized protein</fullName>
    </submittedName>
</protein>
<proteinExistence type="predicted"/>
<dbReference type="RefSeq" id="WP_070421509.1">
    <property type="nucleotide sequence ID" value="NZ_CP083648.1"/>
</dbReference>
<dbReference type="Proteomes" id="UP000591626">
    <property type="component" value="Unassembled WGS sequence"/>
</dbReference>
<dbReference type="AlphaFoldDB" id="A0AAP7CDC3"/>
<dbReference type="EMBL" id="JAAUVV010000029">
    <property type="protein sequence ID" value="NJJ04849.1"/>
    <property type="molecule type" value="Genomic_DNA"/>
</dbReference>
<evidence type="ECO:0000313" key="2">
    <source>
        <dbReference type="Proteomes" id="UP000591626"/>
    </source>
</evidence>